<reference evidence="22 23" key="1">
    <citation type="submission" date="2016-03" db="EMBL/GenBank/DDBJ databases">
        <title>Cyphomyrmex costatus WGS genome.</title>
        <authorList>
            <person name="Nygaard S."/>
            <person name="Hu H."/>
            <person name="Boomsma J."/>
            <person name="Zhang G."/>
        </authorList>
    </citation>
    <scope>NUCLEOTIDE SEQUENCE [LARGE SCALE GENOMIC DNA]</scope>
    <source>
        <strain evidence="22">MS0001</strain>
        <tissue evidence="22">Whole body</tissue>
    </source>
</reference>
<dbReference type="Pfam" id="PF04567">
    <property type="entry name" value="RNA_pol_Rpb2_5"/>
    <property type="match status" value="1"/>
</dbReference>
<evidence type="ECO:0000259" key="17">
    <source>
        <dbReference type="Pfam" id="PF04561"/>
    </source>
</evidence>
<evidence type="ECO:0000256" key="2">
    <source>
        <dbReference type="ARBA" id="ARBA00006835"/>
    </source>
</evidence>
<evidence type="ECO:0000313" key="23">
    <source>
        <dbReference type="Proteomes" id="UP000078542"/>
    </source>
</evidence>
<dbReference type="GO" id="GO:0003677">
    <property type="term" value="F:DNA binding"/>
    <property type="evidence" value="ECO:0007669"/>
    <property type="project" value="InterPro"/>
</dbReference>
<dbReference type="InterPro" id="IPR007120">
    <property type="entry name" value="DNA-dir_RNAP_su2_dom"/>
</dbReference>
<dbReference type="FunFam" id="3.90.1800.10:FF:000003">
    <property type="entry name" value="DNA-directed RNA polymerase subunit beta"/>
    <property type="match status" value="1"/>
</dbReference>
<evidence type="ECO:0000259" key="16">
    <source>
        <dbReference type="Pfam" id="PF04560"/>
    </source>
</evidence>
<evidence type="ECO:0000259" key="15">
    <source>
        <dbReference type="Pfam" id="PF00562"/>
    </source>
</evidence>
<dbReference type="Gene3D" id="3.90.1800.10">
    <property type="entry name" value="RNA polymerase alpha subunit dimerisation domain"/>
    <property type="match status" value="1"/>
</dbReference>
<keyword evidence="8" id="KW-0863">Zinc-finger</keyword>
<dbReference type="FunFam" id="3.90.1100.10:FF:000014">
    <property type="entry name" value="DNA-directed RNA polymerase subunit beta"/>
    <property type="match status" value="1"/>
</dbReference>
<evidence type="ECO:0000256" key="11">
    <source>
        <dbReference type="ARBA" id="ARBA00023242"/>
    </source>
</evidence>
<keyword evidence="6 14" id="KW-0548">Nucleotidyltransferase</keyword>
<dbReference type="SUPFAM" id="SSF64484">
    <property type="entry name" value="beta and beta-prime subunits of DNA dependent RNA-polymerase"/>
    <property type="match status" value="1"/>
</dbReference>
<evidence type="ECO:0000256" key="4">
    <source>
        <dbReference type="ARBA" id="ARBA00022478"/>
    </source>
</evidence>
<evidence type="ECO:0000256" key="6">
    <source>
        <dbReference type="ARBA" id="ARBA00022695"/>
    </source>
</evidence>
<dbReference type="Pfam" id="PF04563">
    <property type="entry name" value="RNA_pol_Rpb2_1"/>
    <property type="match status" value="1"/>
</dbReference>
<dbReference type="FunFam" id="3.90.1100.10:FF:000021">
    <property type="entry name" value="DNA-directed RNA polymerase subunit beta"/>
    <property type="match status" value="1"/>
</dbReference>
<dbReference type="Gene3D" id="3.90.1100.10">
    <property type="match status" value="1"/>
</dbReference>
<dbReference type="InterPro" id="IPR007646">
    <property type="entry name" value="RNA_pol_Rpb2_4"/>
</dbReference>
<dbReference type="Gene3D" id="2.40.270.10">
    <property type="entry name" value="DNA-directed RNA polymerase, subunit 2, domain 6"/>
    <property type="match status" value="1"/>
</dbReference>
<gene>
    <name evidence="22" type="ORF">ALC62_03250</name>
</gene>
<dbReference type="STRING" id="456900.A0A151ILK6"/>
<dbReference type="Pfam" id="PF04560">
    <property type="entry name" value="RNA_pol_Rpb2_7"/>
    <property type="match status" value="1"/>
</dbReference>
<dbReference type="OrthoDB" id="10248617at2759"/>
<feature type="domain" description="RNA polymerase beta subunit protrusion" evidence="18">
    <location>
        <begin position="33"/>
        <end position="403"/>
    </location>
</feature>
<evidence type="ECO:0000256" key="10">
    <source>
        <dbReference type="ARBA" id="ARBA00023163"/>
    </source>
</evidence>
<keyword evidence="9" id="KW-0862">Zinc</keyword>
<proteinExistence type="inferred from homology"/>
<keyword evidence="5 14" id="KW-0808">Transferase</keyword>
<dbReference type="FunFam" id="2.40.270.10:FF:000011">
    <property type="entry name" value="DNA-directed RNA polymerase subunit beta"/>
    <property type="match status" value="1"/>
</dbReference>
<dbReference type="FunFam" id="3.90.1070.20:FF:000002">
    <property type="entry name" value="DNA-directed RNA polymerase subunit beta"/>
    <property type="match status" value="1"/>
</dbReference>
<feature type="domain" description="DNA-directed RNA polymerase subunit 2 hybrid-binding" evidence="15">
    <location>
        <begin position="663"/>
        <end position="1039"/>
    </location>
</feature>
<evidence type="ECO:0000256" key="3">
    <source>
        <dbReference type="ARBA" id="ARBA00011206"/>
    </source>
</evidence>
<dbReference type="GO" id="GO:0003899">
    <property type="term" value="F:DNA-directed RNA polymerase activity"/>
    <property type="evidence" value="ECO:0007669"/>
    <property type="project" value="UniProtKB-EC"/>
</dbReference>
<dbReference type="Gene3D" id="3.90.1070.20">
    <property type="match status" value="1"/>
</dbReference>
<dbReference type="GO" id="GO:0005634">
    <property type="term" value="C:nucleus"/>
    <property type="evidence" value="ECO:0007669"/>
    <property type="project" value="UniProtKB-SubCell"/>
</dbReference>
<dbReference type="GO" id="GO:0032549">
    <property type="term" value="F:ribonucleoside binding"/>
    <property type="evidence" value="ECO:0007669"/>
    <property type="project" value="InterPro"/>
</dbReference>
<evidence type="ECO:0000259" key="19">
    <source>
        <dbReference type="Pfam" id="PF04565"/>
    </source>
</evidence>
<evidence type="ECO:0000259" key="20">
    <source>
        <dbReference type="Pfam" id="PF04566"/>
    </source>
</evidence>
<evidence type="ECO:0000256" key="14">
    <source>
        <dbReference type="RuleBase" id="RU363031"/>
    </source>
</evidence>
<dbReference type="NCBIfam" id="NF007175">
    <property type="entry name" value="PRK09606.1"/>
    <property type="match status" value="1"/>
</dbReference>
<dbReference type="PROSITE" id="PS01166">
    <property type="entry name" value="RNA_POL_BETA"/>
    <property type="match status" value="1"/>
</dbReference>
<dbReference type="Pfam" id="PF00562">
    <property type="entry name" value="RNA_pol_Rpb2_6"/>
    <property type="match status" value="1"/>
</dbReference>
<dbReference type="CDD" id="cd00653">
    <property type="entry name" value="RNA_pol_B_RPB2"/>
    <property type="match status" value="1"/>
</dbReference>
<dbReference type="GO" id="GO:0008270">
    <property type="term" value="F:zinc ion binding"/>
    <property type="evidence" value="ECO:0007669"/>
    <property type="project" value="UniProtKB-KW"/>
</dbReference>
<dbReference type="EMBL" id="KQ977104">
    <property type="protein sequence ID" value="KYN05771.1"/>
    <property type="molecule type" value="Genomic_DNA"/>
</dbReference>
<feature type="domain" description="RNA polymerase Rpb2" evidence="16">
    <location>
        <begin position="1041"/>
        <end position="1126"/>
    </location>
</feature>
<feature type="domain" description="RNA polymerase Rpb2" evidence="21">
    <location>
        <begin position="616"/>
        <end position="648"/>
    </location>
</feature>
<dbReference type="Gene3D" id="3.90.1110.10">
    <property type="entry name" value="RNA polymerase Rpb2, domain 2"/>
    <property type="match status" value="1"/>
</dbReference>
<dbReference type="InterPro" id="IPR007121">
    <property type="entry name" value="RNA_pol_bsu_CS"/>
</dbReference>
<dbReference type="FunFam" id="3.90.1110.10:FF:000006">
    <property type="entry name" value="DNA-directed RNA polymerase subunit beta"/>
    <property type="match status" value="1"/>
</dbReference>
<dbReference type="FunFam" id="2.40.270.10:FF:000006">
    <property type="entry name" value="DNA-directed RNA polymerase subunit beta"/>
    <property type="match status" value="1"/>
</dbReference>
<evidence type="ECO:0000256" key="13">
    <source>
        <dbReference type="RuleBase" id="RU000434"/>
    </source>
</evidence>
<dbReference type="EC" id="2.7.7.6" evidence="14"/>
<dbReference type="AlphaFoldDB" id="A0A151ILK6"/>
<protein>
    <recommendedName>
        <fullName evidence="14">DNA-directed RNA polymerase subunit beta</fullName>
        <ecNumber evidence="14">2.7.7.6</ecNumber>
    </recommendedName>
</protein>
<keyword evidence="10 14" id="KW-0804">Transcription</keyword>
<dbReference type="InterPro" id="IPR037034">
    <property type="entry name" value="RNA_pol_Rpb2_2_sf"/>
</dbReference>
<evidence type="ECO:0000259" key="18">
    <source>
        <dbReference type="Pfam" id="PF04563"/>
    </source>
</evidence>
<evidence type="ECO:0000313" key="22">
    <source>
        <dbReference type="EMBL" id="KYN05771.1"/>
    </source>
</evidence>
<dbReference type="Pfam" id="PF04561">
    <property type="entry name" value="RNA_pol_Rpb2_2"/>
    <property type="match status" value="1"/>
</dbReference>
<keyword evidence="4 14" id="KW-0240">DNA-directed RNA polymerase</keyword>
<comment type="similarity">
    <text evidence="2 13">Belongs to the RNA polymerase beta chain family.</text>
</comment>
<dbReference type="Pfam" id="PF04565">
    <property type="entry name" value="RNA_pol_Rpb2_3"/>
    <property type="match status" value="1"/>
</dbReference>
<dbReference type="PANTHER" id="PTHR20856">
    <property type="entry name" value="DNA-DIRECTED RNA POLYMERASE I SUBUNIT 2"/>
    <property type="match status" value="1"/>
</dbReference>
<keyword evidence="11" id="KW-0539">Nucleus</keyword>
<dbReference type="KEGG" id="ccoa:108783600"/>
<evidence type="ECO:0000256" key="12">
    <source>
        <dbReference type="ARBA" id="ARBA00048552"/>
    </source>
</evidence>
<feature type="domain" description="RNA polymerase Rpb2" evidence="17">
    <location>
        <begin position="183"/>
        <end position="358"/>
    </location>
</feature>
<dbReference type="Pfam" id="PF04566">
    <property type="entry name" value="RNA_pol_Rpb2_4"/>
    <property type="match status" value="1"/>
</dbReference>
<dbReference type="InterPro" id="IPR007644">
    <property type="entry name" value="RNA_pol_bsu_protrusion"/>
</dbReference>
<evidence type="ECO:0000259" key="21">
    <source>
        <dbReference type="Pfam" id="PF04567"/>
    </source>
</evidence>
<comment type="catalytic activity">
    <reaction evidence="12 14">
        <text>RNA(n) + a ribonucleoside 5'-triphosphate = RNA(n+1) + diphosphate</text>
        <dbReference type="Rhea" id="RHEA:21248"/>
        <dbReference type="Rhea" id="RHEA-COMP:14527"/>
        <dbReference type="Rhea" id="RHEA-COMP:17342"/>
        <dbReference type="ChEBI" id="CHEBI:33019"/>
        <dbReference type="ChEBI" id="CHEBI:61557"/>
        <dbReference type="ChEBI" id="CHEBI:140395"/>
        <dbReference type="EC" id="2.7.7.6"/>
    </reaction>
</comment>
<dbReference type="GO" id="GO:0006383">
    <property type="term" value="P:transcription by RNA polymerase III"/>
    <property type="evidence" value="ECO:0007669"/>
    <property type="project" value="UniProtKB-ARBA"/>
</dbReference>
<evidence type="ECO:0000256" key="5">
    <source>
        <dbReference type="ARBA" id="ARBA00022679"/>
    </source>
</evidence>
<dbReference type="InterPro" id="IPR007647">
    <property type="entry name" value="RNA_pol_Rpb2_5"/>
</dbReference>
<feature type="domain" description="RNA polymerase Rpb2" evidence="20">
    <location>
        <begin position="534"/>
        <end position="595"/>
    </location>
</feature>
<name>A0A151ILK6_9HYME</name>
<keyword evidence="7" id="KW-0479">Metal-binding</keyword>
<feature type="domain" description="RNA polymerase Rpb2" evidence="19">
    <location>
        <begin position="433"/>
        <end position="497"/>
    </location>
</feature>
<comment type="subunit">
    <text evidence="3">Component of the RNA polymerase III (Pol III) complex consisting of 17 subunits.</text>
</comment>
<evidence type="ECO:0000256" key="8">
    <source>
        <dbReference type="ARBA" id="ARBA00022771"/>
    </source>
</evidence>
<dbReference type="Proteomes" id="UP000078542">
    <property type="component" value="Unassembled WGS sequence"/>
</dbReference>
<comment type="function">
    <text evidence="14">DNA-dependent RNA polymerase catalyzes the transcription of DNA into RNA using the four ribonucleoside triphosphates as substrates.</text>
</comment>
<dbReference type="InterPro" id="IPR007645">
    <property type="entry name" value="RNA_pol_Rpb2_3"/>
</dbReference>
<evidence type="ECO:0000256" key="9">
    <source>
        <dbReference type="ARBA" id="ARBA00022833"/>
    </source>
</evidence>
<dbReference type="InterPro" id="IPR007641">
    <property type="entry name" value="RNA_pol_Rpb2_7"/>
</dbReference>
<dbReference type="InterPro" id="IPR007642">
    <property type="entry name" value="RNA_pol_Rpb2_2"/>
</dbReference>
<dbReference type="InterPro" id="IPR014724">
    <property type="entry name" value="RNA_pol_RPB2_OB-fold"/>
</dbReference>
<evidence type="ECO:0000256" key="7">
    <source>
        <dbReference type="ARBA" id="ARBA00022723"/>
    </source>
</evidence>
<organism evidence="22 23">
    <name type="scientific">Cyphomyrmex costatus</name>
    <dbReference type="NCBI Taxonomy" id="456900"/>
    <lineage>
        <taxon>Eukaryota</taxon>
        <taxon>Metazoa</taxon>
        <taxon>Ecdysozoa</taxon>
        <taxon>Arthropoda</taxon>
        <taxon>Hexapoda</taxon>
        <taxon>Insecta</taxon>
        <taxon>Pterygota</taxon>
        <taxon>Neoptera</taxon>
        <taxon>Endopterygota</taxon>
        <taxon>Hymenoptera</taxon>
        <taxon>Apocrita</taxon>
        <taxon>Aculeata</taxon>
        <taxon>Formicoidea</taxon>
        <taxon>Formicidae</taxon>
        <taxon>Myrmicinae</taxon>
        <taxon>Cyphomyrmex</taxon>
    </lineage>
</organism>
<evidence type="ECO:0000256" key="1">
    <source>
        <dbReference type="ARBA" id="ARBA00004123"/>
    </source>
</evidence>
<dbReference type="GO" id="GO:0000428">
    <property type="term" value="C:DNA-directed RNA polymerase complex"/>
    <property type="evidence" value="ECO:0007669"/>
    <property type="project" value="UniProtKB-KW"/>
</dbReference>
<keyword evidence="23" id="KW-1185">Reference proteome</keyword>
<dbReference type="InterPro" id="IPR037033">
    <property type="entry name" value="DNA-dir_RNAP_su2_hyb_sf"/>
</dbReference>
<sequence length="1131" mass="128044">MCLLLKGSRLIELRWLGVDDKWKLVAAFLRNKGLVNQHIDSYNYFINEEIKNIVKANEKVQSDEDQHFYLKYLNIKVGLPEVQESSNSIRTTPTTPHECRLRDFNYSASIIVDIEYVRNNKRIIRQNLVIGKMPIMLRSSNCVLTKKSEAELAKMNECPHDPGGYFIINGQEKVILIQEQMVRNRIILEVDNKNFIVASCNSFTHDKKTKTNVVGKAGRYYIRHNMFQDDILITVIFKAMGIISDLEIMQMIGTQETHLSKFAASLEDCQELGIFSQNQALKYLNDNRKQTRFHVPKSITDEMKDVLATNILSHVPVVGFNFRPKALYLALMIRRVINAQSDSSLIDDKDYYGNKRLELAGSLLALMFEDLFKRFNWELRQIANKNIPKTRAGPFDIVTHMRHDLITNGLAFAISSGNWTIKRFRMERHGVTQVLSRLSYISALGMMTRVHSQFEKTRKVSGPRSLQGSQWGMLCPNDTPEGEACGLVKNLALMAHITTEVPEEPIIKLLLSLGVENIHTFAGEELTNKDVYLVFVNGILVGIVQNHKRLVRQFRLLRRKGFINSFVSIYTQHRHNCIQISSDGGRLCRPCIIVKNGKSLVKQKHIEDLERNILSFEDFLYDGLIEYLDVNEENDSLIACTESEINDNTTHLEIAEFTVLGVCAGLIPYPHHNQSPRNTYQCAMGKQAMGIIGYNQRNRIDTVMYNLVYPQMPIVKTRAIELINYDKLPAGENAIVAVMSYSGYDIEDALIFNKASVDRGYGRCLVYRNMKCTLKKYSNQTQDTIMGPMLDVNTKKPITKHEVLDVDGIVLPGEMVENKTIMINKSVPTPSENIGPVSSATAQTQAVEYRSAEVSFKGLVPAYVEKVIVTSNADDSFLTKLLLRQTRRPEIGDKFSSRHGQKGVIGLIVEQEDMPFNDYGMCPDIIMNPHGFPSRMTVGKLIEVLAGKAGVVNGKFQDATAFGGAKVEDIREELAKNGYNYLGKDFFYNGMTGKPLIGYIYSGPVYYQKLKHMVQDKMHARARGPRVVLTRQPTEGRSREGGLRLGEMERDCLIGYGASMLLVERLMISSDAFKVDICNKCGLIGYNGWCQRCKSSSSVSTITMPYACKLLFQELQSMNVVPRLSLKDYCG</sequence>
<comment type="subcellular location">
    <subcellularLocation>
        <location evidence="1">Nucleus</location>
    </subcellularLocation>
</comment>
<dbReference type="InterPro" id="IPR015712">
    <property type="entry name" value="DNA-dir_RNA_pol_su2"/>
</dbReference>
<dbReference type="Gene3D" id="2.40.50.150">
    <property type="match status" value="1"/>
</dbReference>
<accession>A0A151ILK6</accession>